<gene>
    <name evidence="2" type="ORF">SAMN04489727_6969</name>
</gene>
<keyword evidence="1" id="KW-0472">Membrane</keyword>
<dbReference type="EMBL" id="FNSO01000004">
    <property type="protein sequence ID" value="SED22519.1"/>
    <property type="molecule type" value="Genomic_DNA"/>
</dbReference>
<dbReference type="Proteomes" id="UP000199622">
    <property type="component" value="Unassembled WGS sequence"/>
</dbReference>
<feature type="transmembrane region" description="Helical" evidence="1">
    <location>
        <begin position="92"/>
        <end position="112"/>
    </location>
</feature>
<evidence type="ECO:0000313" key="3">
    <source>
        <dbReference type="Proteomes" id="UP000199622"/>
    </source>
</evidence>
<dbReference type="OrthoDB" id="3385334at2"/>
<dbReference type="STRING" id="208445.SAMN04489727_6969"/>
<keyword evidence="1" id="KW-0812">Transmembrane</keyword>
<feature type="transmembrane region" description="Helical" evidence="1">
    <location>
        <begin position="12"/>
        <end position="43"/>
    </location>
</feature>
<feature type="transmembrane region" description="Helical" evidence="1">
    <location>
        <begin position="127"/>
        <end position="146"/>
    </location>
</feature>
<dbReference type="AlphaFoldDB" id="A0A1H4YWT2"/>
<evidence type="ECO:0000313" key="2">
    <source>
        <dbReference type="EMBL" id="SED22519.1"/>
    </source>
</evidence>
<accession>A0A1H4YWT2</accession>
<sequence>MGRRNSGCGFWFVALTFGLPIVAGAIAAVLLALTAPAIVPFLITTDPAQFAEHGTAWWCFLGAAPFAALLLVGQGHPKRRTARRRRVDFRRLLPRAGILLLAVNVTALVLLLDGNVAHGPHAARQTAILFGGSGAAGAAVLIAFRVRDRWFPAGERVKPVTLAAVRAATVEAEQTLQQVRANNLRVSRQAAAVERQLQAARLTLDFAGLCELHFESRGCADNAYQYYDMSRDVARGLAGMVVRARATATMRVRSETNATTGRRERPNRAAMTAAAASLARTRASIGDEVGKGLTMVKSLNARTADLKCSIRDNCGNRGRRWFDELEARTAARRQAAGRPA</sequence>
<keyword evidence="1" id="KW-1133">Transmembrane helix</keyword>
<name>A0A1H4YWT2_9PSEU</name>
<reference evidence="3" key="1">
    <citation type="submission" date="2016-10" db="EMBL/GenBank/DDBJ databases">
        <authorList>
            <person name="Varghese N."/>
            <person name="Submissions S."/>
        </authorList>
    </citation>
    <scope>NUCLEOTIDE SEQUENCE [LARGE SCALE GENOMIC DNA]</scope>
    <source>
        <strain evidence="3">DSM 44544</strain>
    </source>
</reference>
<organism evidence="2 3">
    <name type="scientific">Amycolatopsis tolypomycina</name>
    <dbReference type="NCBI Taxonomy" id="208445"/>
    <lineage>
        <taxon>Bacteria</taxon>
        <taxon>Bacillati</taxon>
        <taxon>Actinomycetota</taxon>
        <taxon>Actinomycetes</taxon>
        <taxon>Pseudonocardiales</taxon>
        <taxon>Pseudonocardiaceae</taxon>
        <taxon>Amycolatopsis</taxon>
    </lineage>
</organism>
<dbReference type="RefSeq" id="WP_091315406.1">
    <property type="nucleotide sequence ID" value="NZ_FNSO01000004.1"/>
</dbReference>
<proteinExistence type="predicted"/>
<keyword evidence="3" id="KW-1185">Reference proteome</keyword>
<protein>
    <submittedName>
        <fullName evidence="2">Uncharacterized protein</fullName>
    </submittedName>
</protein>
<feature type="transmembrane region" description="Helical" evidence="1">
    <location>
        <begin position="55"/>
        <end position="72"/>
    </location>
</feature>
<evidence type="ECO:0000256" key="1">
    <source>
        <dbReference type="SAM" id="Phobius"/>
    </source>
</evidence>